<dbReference type="Pfam" id="PF04166">
    <property type="entry name" value="PdxA"/>
    <property type="match status" value="1"/>
</dbReference>
<dbReference type="SUPFAM" id="SSF53659">
    <property type="entry name" value="Isocitrate/Isopropylmalate dehydrogenase-like"/>
    <property type="match status" value="1"/>
</dbReference>
<sequence>MEKDISSQSRKPVIGISIGDFNGIGPEVIIKALGNNKMTKYFTPVIYGSAKVLSFYRKSLDLNTFNFTPITNIKDASHKKVNVMECWTEDVEITPGISNETGGKYAFIALEKATNDLKEGHLQALVTAPINKLNIQNDQFKFPGHTEYLAEKAGAKDSLMFMISDTLRVGVLTGHIPLKDVSAAITREKLEAKLKMMVASLKKDFGIQKPKIAVLGLNPHAGEEGLLGSEEVEIIKPTIDSMKEKGQIIMGPYPADGFFGKGQQHKFDAVLAMYHDQGLIPFKSLTFANGVNFTAGLPFVRTSPDHGTAYSLADKNEADESSMRTAIFAALDISNHRLDNQ</sequence>
<dbReference type="Proteomes" id="UP001065174">
    <property type="component" value="Chromosome"/>
</dbReference>
<dbReference type="PANTHER" id="PTHR30004:SF6">
    <property type="entry name" value="D-THREONATE 4-PHOSPHATE DEHYDROGENASE"/>
    <property type="match status" value="1"/>
</dbReference>
<keyword evidence="1" id="KW-0479">Metal-binding</keyword>
<accession>A0ABY6CN48</accession>
<dbReference type="RefSeq" id="WP_262309381.1">
    <property type="nucleotide sequence ID" value="NZ_CP106679.1"/>
</dbReference>
<dbReference type="GO" id="GO:0050570">
    <property type="term" value="F:4-hydroxythreonine-4-phosphate dehydrogenase activity"/>
    <property type="evidence" value="ECO:0007669"/>
    <property type="project" value="UniProtKB-EC"/>
</dbReference>
<dbReference type="PANTHER" id="PTHR30004">
    <property type="entry name" value="4-HYDROXYTHREONINE-4-PHOSPHATE DEHYDROGENASE"/>
    <property type="match status" value="1"/>
</dbReference>
<keyword evidence="2 4" id="KW-0560">Oxidoreductase</keyword>
<gene>
    <name evidence="4" type="primary">pdxA</name>
    <name evidence="4" type="ORF">N6H18_16475</name>
</gene>
<dbReference type="NCBIfam" id="TIGR00557">
    <property type="entry name" value="pdxA"/>
    <property type="match status" value="1"/>
</dbReference>
<dbReference type="EMBL" id="CP106679">
    <property type="protein sequence ID" value="UXP31942.1"/>
    <property type="molecule type" value="Genomic_DNA"/>
</dbReference>
<evidence type="ECO:0000313" key="5">
    <source>
        <dbReference type="Proteomes" id="UP001065174"/>
    </source>
</evidence>
<name>A0ABY6CN48_9BACT</name>
<evidence type="ECO:0000256" key="1">
    <source>
        <dbReference type="ARBA" id="ARBA00022723"/>
    </source>
</evidence>
<evidence type="ECO:0000256" key="2">
    <source>
        <dbReference type="ARBA" id="ARBA00023002"/>
    </source>
</evidence>
<dbReference type="Gene3D" id="3.40.718.10">
    <property type="entry name" value="Isopropylmalate Dehydrogenase"/>
    <property type="match status" value="1"/>
</dbReference>
<keyword evidence="3" id="KW-0520">NAD</keyword>
<evidence type="ECO:0000256" key="3">
    <source>
        <dbReference type="ARBA" id="ARBA00023027"/>
    </source>
</evidence>
<organism evidence="4 5">
    <name type="scientific">Reichenbachiella agarivorans</name>
    <dbReference type="NCBI Taxonomy" id="2979464"/>
    <lineage>
        <taxon>Bacteria</taxon>
        <taxon>Pseudomonadati</taxon>
        <taxon>Bacteroidota</taxon>
        <taxon>Cytophagia</taxon>
        <taxon>Cytophagales</taxon>
        <taxon>Reichenbachiellaceae</taxon>
        <taxon>Reichenbachiella</taxon>
    </lineage>
</organism>
<dbReference type="InterPro" id="IPR005255">
    <property type="entry name" value="PdxA_fam"/>
</dbReference>
<proteinExistence type="predicted"/>
<evidence type="ECO:0000313" key="4">
    <source>
        <dbReference type="EMBL" id="UXP31942.1"/>
    </source>
</evidence>
<reference evidence="4" key="1">
    <citation type="submission" date="2022-09" db="EMBL/GenBank/DDBJ databases">
        <title>Comparative genomics and taxonomic characterization of three novel marine species of genus Reichenbachiella exhibiting antioxidant and polysaccharide degradation activities.</title>
        <authorList>
            <person name="Muhammad N."/>
            <person name="Lee Y.-J."/>
            <person name="Ko J."/>
            <person name="Kim S.-G."/>
        </authorList>
    </citation>
    <scope>NUCLEOTIDE SEQUENCE</scope>
    <source>
        <strain evidence="4">BKB1-1</strain>
    </source>
</reference>
<protein>
    <submittedName>
        <fullName evidence="4">4-hydroxythreonine-4-phosphate dehydrogenase PdxA</fullName>
        <ecNumber evidence="4">1.1.1.262</ecNumber>
    </submittedName>
</protein>
<keyword evidence="5" id="KW-1185">Reference proteome</keyword>
<dbReference type="EC" id="1.1.1.262" evidence="4"/>